<evidence type="ECO:0000256" key="3">
    <source>
        <dbReference type="ARBA" id="ARBA00022989"/>
    </source>
</evidence>
<keyword evidence="7" id="KW-1185">Reference proteome</keyword>
<keyword evidence="4" id="KW-0472">Membrane</keyword>
<evidence type="ECO:0000256" key="1">
    <source>
        <dbReference type="ARBA" id="ARBA00004370"/>
    </source>
</evidence>
<keyword evidence="2" id="KW-0812">Transmembrane</keyword>
<organism evidence="6 7">
    <name type="scientific">Mixia osmundae (strain CBS 9802 / IAM 14324 / JCM 22182 / KY 12970)</name>
    <dbReference type="NCBI Taxonomy" id="764103"/>
    <lineage>
        <taxon>Eukaryota</taxon>
        <taxon>Fungi</taxon>
        <taxon>Dikarya</taxon>
        <taxon>Basidiomycota</taxon>
        <taxon>Pucciniomycotina</taxon>
        <taxon>Mixiomycetes</taxon>
        <taxon>Mixiales</taxon>
        <taxon>Mixiaceae</taxon>
        <taxon>Mixia</taxon>
    </lineage>
</organism>
<comment type="subcellular location">
    <subcellularLocation>
        <location evidence="1">Membrane</location>
    </subcellularLocation>
</comment>
<proteinExistence type="predicted"/>
<dbReference type="InParanoid" id="G7DVX5"/>
<dbReference type="AlphaFoldDB" id="G7DVX5"/>
<dbReference type="InterPro" id="IPR005351">
    <property type="entry name" value="ASTER"/>
</dbReference>
<feature type="compositionally biased region" description="Basic and acidic residues" evidence="5">
    <location>
        <begin position="10"/>
        <end position="30"/>
    </location>
</feature>
<dbReference type="Proteomes" id="UP000009131">
    <property type="component" value="Unassembled WGS sequence"/>
</dbReference>
<evidence type="ECO:0000313" key="6">
    <source>
        <dbReference type="EMBL" id="GAA94735.1"/>
    </source>
</evidence>
<dbReference type="HOGENOM" id="CLU_172703_0_0_1"/>
<accession>G7DVX5</accession>
<comment type="caution">
    <text evidence="6">The sequence shown here is derived from an EMBL/GenBank/DDBJ whole genome shotgun (WGS) entry which is preliminary data.</text>
</comment>
<evidence type="ECO:0000256" key="4">
    <source>
        <dbReference type="ARBA" id="ARBA00023136"/>
    </source>
</evidence>
<evidence type="ECO:0000256" key="5">
    <source>
        <dbReference type="SAM" id="MobiDB-lite"/>
    </source>
</evidence>
<dbReference type="EMBL" id="BABT02000046">
    <property type="protein sequence ID" value="GAA94735.1"/>
    <property type="molecule type" value="Genomic_DNA"/>
</dbReference>
<dbReference type="GO" id="GO:0005789">
    <property type="term" value="C:endoplasmic reticulum membrane"/>
    <property type="evidence" value="ECO:0007669"/>
    <property type="project" value="InterPro"/>
</dbReference>
<evidence type="ECO:0000256" key="2">
    <source>
        <dbReference type="ARBA" id="ARBA00022692"/>
    </source>
</evidence>
<reference evidence="6 7" key="1">
    <citation type="journal article" date="2011" name="J. Gen. Appl. Microbiol.">
        <title>Draft genome sequencing of the enigmatic basidiomycete Mixia osmundae.</title>
        <authorList>
            <person name="Nishida H."/>
            <person name="Nagatsuka Y."/>
            <person name="Sugiyama J."/>
        </authorList>
    </citation>
    <scope>NUCLEOTIDE SEQUENCE [LARGE SCALE GENOMIC DNA]</scope>
    <source>
        <strain evidence="7">CBS 9802 / IAM 14324 / JCM 22182 / KY 12970</strain>
    </source>
</reference>
<sequence>MSKLAFADPSDPRRPDLVIKPRHDPDEKAPLDMQGNFGMLLGGLAMVTKNKSAAWLGSIAAISGFLNNLGNLGQSTGSPINGLMMSLLSLVMLYLPQVLDVAAAPVSRPSS</sequence>
<protein>
    <submittedName>
        <fullName evidence="6">Uncharacterized protein</fullName>
    </submittedName>
</protein>
<keyword evidence="3" id="KW-1133">Transmembrane helix</keyword>
<name>G7DVX5_MIXOS</name>
<feature type="region of interest" description="Disordered" evidence="5">
    <location>
        <begin position="1"/>
        <end position="30"/>
    </location>
</feature>
<dbReference type="Pfam" id="PF03669">
    <property type="entry name" value="ASTER"/>
    <property type="match status" value="1"/>
</dbReference>
<reference evidence="6 7" key="2">
    <citation type="journal article" date="2012" name="Open Biol.">
        <title>Characteristics of nucleosomes and linker DNA regions on the genome of the basidiomycete Mixia osmundae revealed by mono- and dinucleosome mapping.</title>
        <authorList>
            <person name="Nishida H."/>
            <person name="Kondo S."/>
            <person name="Matsumoto T."/>
            <person name="Suzuki Y."/>
            <person name="Yoshikawa H."/>
            <person name="Taylor T.D."/>
            <person name="Sugiyama J."/>
        </authorList>
    </citation>
    <scope>NUCLEOTIDE SEQUENCE [LARGE SCALE GENOMIC DNA]</scope>
    <source>
        <strain evidence="7">CBS 9802 / IAM 14324 / JCM 22182 / KY 12970</strain>
    </source>
</reference>
<evidence type="ECO:0000313" key="7">
    <source>
        <dbReference type="Proteomes" id="UP000009131"/>
    </source>
</evidence>
<dbReference type="GO" id="GO:0045048">
    <property type="term" value="P:protein insertion into ER membrane"/>
    <property type="evidence" value="ECO:0007669"/>
    <property type="project" value="InterPro"/>
</dbReference>
<dbReference type="GO" id="GO:0044183">
    <property type="term" value="F:protein folding chaperone"/>
    <property type="evidence" value="ECO:0007669"/>
    <property type="project" value="InterPro"/>
</dbReference>
<gene>
    <name evidence="6" type="primary">Mo01389</name>
    <name evidence="6" type="ORF">E5Q_01389</name>
</gene>